<keyword evidence="4" id="KW-0508">mRNA splicing</keyword>
<keyword evidence="7" id="KW-1185">Reference proteome</keyword>
<evidence type="ECO:0000313" key="7">
    <source>
        <dbReference type="Proteomes" id="UP000694251"/>
    </source>
</evidence>
<dbReference type="OrthoDB" id="10265668at2759"/>
<dbReference type="EMBL" id="JAEFBJ010000013">
    <property type="protein sequence ID" value="KAG7538271.1"/>
    <property type="molecule type" value="Genomic_DNA"/>
</dbReference>
<keyword evidence="5" id="KW-0539">Nucleus</keyword>
<sequence>MHVWLLQKMQSLTTSLYNWIALSRCGEELGFGFVVNVTKQANMEKCLGNFEATVTMYREAPNKTLVGKENLETTELLYVHFSRLKYMITNSAYDAVQILIEGNEKVHHCKLLLELDTVPVTGAVSWKLGHLKMKKWQNS</sequence>
<keyword evidence="3" id="KW-0677">Repeat</keyword>
<name>A0A8T1XUG8_ARASU</name>
<comment type="subcellular location">
    <subcellularLocation>
        <location evidence="1">Nucleus</location>
    </subcellularLocation>
</comment>
<gene>
    <name evidence="6" type="ORF">ISN44_As13g020630</name>
</gene>
<dbReference type="GO" id="GO:0000395">
    <property type="term" value="P:mRNA 5'-splice site recognition"/>
    <property type="evidence" value="ECO:0007669"/>
    <property type="project" value="TreeGrafter"/>
</dbReference>
<keyword evidence="2" id="KW-0507">mRNA processing</keyword>
<dbReference type="GO" id="GO:0071004">
    <property type="term" value="C:U2-type prespliceosome"/>
    <property type="evidence" value="ECO:0007669"/>
    <property type="project" value="TreeGrafter"/>
</dbReference>
<dbReference type="AlphaFoldDB" id="A0A8T1XUG8"/>
<evidence type="ECO:0000256" key="1">
    <source>
        <dbReference type="ARBA" id="ARBA00004123"/>
    </source>
</evidence>
<evidence type="ECO:0000256" key="5">
    <source>
        <dbReference type="ARBA" id="ARBA00023242"/>
    </source>
</evidence>
<proteinExistence type="predicted"/>
<dbReference type="GO" id="GO:0030627">
    <property type="term" value="F:pre-mRNA 5'-splice site binding"/>
    <property type="evidence" value="ECO:0007669"/>
    <property type="project" value="TreeGrafter"/>
</dbReference>
<dbReference type="GO" id="GO:0000243">
    <property type="term" value="C:commitment complex"/>
    <property type="evidence" value="ECO:0007669"/>
    <property type="project" value="TreeGrafter"/>
</dbReference>
<dbReference type="Proteomes" id="UP000694251">
    <property type="component" value="Chromosome 13"/>
</dbReference>
<evidence type="ECO:0000256" key="2">
    <source>
        <dbReference type="ARBA" id="ARBA00022664"/>
    </source>
</evidence>
<evidence type="ECO:0000256" key="3">
    <source>
        <dbReference type="ARBA" id="ARBA00022737"/>
    </source>
</evidence>
<dbReference type="PANTHER" id="PTHR17204:SF26">
    <property type="entry name" value="PRE-MRNA-PROCESSING FACTOR 39-2"/>
    <property type="match status" value="1"/>
</dbReference>
<comment type="caution">
    <text evidence="6">The sequence shown here is derived from an EMBL/GenBank/DDBJ whole genome shotgun (WGS) entry which is preliminary data.</text>
</comment>
<evidence type="ECO:0000313" key="6">
    <source>
        <dbReference type="EMBL" id="KAG7538271.1"/>
    </source>
</evidence>
<accession>A0A8T1XUG8</accession>
<reference evidence="6 7" key="1">
    <citation type="submission" date="2020-12" db="EMBL/GenBank/DDBJ databases">
        <title>Concerted genomic and epigenomic changes stabilize Arabidopsis allopolyploids.</title>
        <authorList>
            <person name="Chen Z."/>
        </authorList>
    </citation>
    <scope>NUCLEOTIDE SEQUENCE [LARGE SCALE GENOMIC DNA]</scope>
    <source>
        <strain evidence="6">As9502</strain>
        <tissue evidence="6">Leaf</tissue>
    </source>
</reference>
<dbReference type="PANTHER" id="PTHR17204">
    <property type="entry name" value="PRE-MRNA PROCESSING PROTEIN PRP39-RELATED"/>
    <property type="match status" value="1"/>
</dbReference>
<dbReference type="GO" id="GO:0005685">
    <property type="term" value="C:U1 snRNP"/>
    <property type="evidence" value="ECO:0007669"/>
    <property type="project" value="TreeGrafter"/>
</dbReference>
<organism evidence="6 7">
    <name type="scientific">Arabidopsis suecica</name>
    <name type="common">Swedish thale-cress</name>
    <name type="synonym">Cardaminopsis suecica</name>
    <dbReference type="NCBI Taxonomy" id="45249"/>
    <lineage>
        <taxon>Eukaryota</taxon>
        <taxon>Viridiplantae</taxon>
        <taxon>Streptophyta</taxon>
        <taxon>Embryophyta</taxon>
        <taxon>Tracheophyta</taxon>
        <taxon>Spermatophyta</taxon>
        <taxon>Magnoliopsida</taxon>
        <taxon>eudicotyledons</taxon>
        <taxon>Gunneridae</taxon>
        <taxon>Pentapetalae</taxon>
        <taxon>rosids</taxon>
        <taxon>malvids</taxon>
        <taxon>Brassicales</taxon>
        <taxon>Brassicaceae</taxon>
        <taxon>Camelineae</taxon>
        <taxon>Arabidopsis</taxon>
    </lineage>
</organism>
<protein>
    <submittedName>
        <fullName evidence="6">Uncharacterized protein</fullName>
    </submittedName>
</protein>
<evidence type="ECO:0000256" key="4">
    <source>
        <dbReference type="ARBA" id="ARBA00023187"/>
    </source>
</evidence>